<name>A0ABN8NCM7_9CNID</name>
<evidence type="ECO:0000313" key="6">
    <source>
        <dbReference type="EMBL" id="CAH3046836.1"/>
    </source>
</evidence>
<dbReference type="EMBL" id="CALNXK010000015">
    <property type="protein sequence ID" value="CAH3046836.1"/>
    <property type="molecule type" value="Genomic_DNA"/>
</dbReference>
<accession>A0ABN8NCM7</accession>
<feature type="domain" description="TRAF-type" evidence="5">
    <location>
        <begin position="129"/>
        <end position="173"/>
    </location>
</feature>
<evidence type="ECO:0000256" key="2">
    <source>
        <dbReference type="ARBA" id="ARBA00022771"/>
    </source>
</evidence>
<evidence type="ECO:0000256" key="4">
    <source>
        <dbReference type="PROSITE-ProRule" id="PRU00207"/>
    </source>
</evidence>
<reference evidence="6 7" key="1">
    <citation type="submission" date="2022-05" db="EMBL/GenBank/DDBJ databases">
        <authorList>
            <consortium name="Genoscope - CEA"/>
            <person name="William W."/>
        </authorList>
    </citation>
    <scope>NUCLEOTIDE SEQUENCE [LARGE SCALE GENOMIC DNA]</scope>
</reference>
<evidence type="ECO:0000313" key="7">
    <source>
        <dbReference type="Proteomes" id="UP001159405"/>
    </source>
</evidence>
<dbReference type="SUPFAM" id="SSF57850">
    <property type="entry name" value="RING/U-box"/>
    <property type="match status" value="1"/>
</dbReference>
<dbReference type="InterPro" id="IPR001293">
    <property type="entry name" value="Znf_TRAF"/>
</dbReference>
<proteinExistence type="predicted"/>
<dbReference type="InterPro" id="IPR018957">
    <property type="entry name" value="Znf_C3HC4_RING-type"/>
</dbReference>
<keyword evidence="1 4" id="KW-0479">Metal-binding</keyword>
<comment type="caution">
    <text evidence="6">The sequence shown here is derived from an EMBL/GenBank/DDBJ whole genome shotgun (WGS) entry which is preliminary data.</text>
</comment>
<protein>
    <recommendedName>
        <fullName evidence="5">TRAF-type domain-containing protein</fullName>
    </recommendedName>
</protein>
<evidence type="ECO:0000259" key="5">
    <source>
        <dbReference type="PROSITE" id="PS50145"/>
    </source>
</evidence>
<gene>
    <name evidence="6" type="ORF">PLOB_00009935</name>
</gene>
<keyword evidence="3 4" id="KW-0862">Zinc</keyword>
<dbReference type="PANTHER" id="PTHR10131:SF94">
    <property type="entry name" value="TNF RECEPTOR-ASSOCIATED FACTOR 4"/>
    <property type="match status" value="1"/>
</dbReference>
<keyword evidence="2 4" id="KW-0863">Zinc-finger</keyword>
<evidence type="ECO:0000256" key="3">
    <source>
        <dbReference type="ARBA" id="ARBA00022833"/>
    </source>
</evidence>
<dbReference type="Gene3D" id="3.30.40.10">
    <property type="entry name" value="Zinc/RING finger domain, C3HC4 (zinc finger)"/>
    <property type="match status" value="3"/>
</dbReference>
<evidence type="ECO:0000256" key="1">
    <source>
        <dbReference type="ARBA" id="ARBA00022723"/>
    </source>
</evidence>
<dbReference type="InterPro" id="IPR013083">
    <property type="entry name" value="Znf_RING/FYVE/PHD"/>
</dbReference>
<dbReference type="PANTHER" id="PTHR10131">
    <property type="entry name" value="TNF RECEPTOR ASSOCIATED FACTOR"/>
    <property type="match status" value="1"/>
</dbReference>
<feature type="zinc finger region" description="TRAF-type" evidence="4">
    <location>
        <begin position="129"/>
        <end position="173"/>
    </location>
</feature>
<organism evidence="6 7">
    <name type="scientific">Porites lobata</name>
    <dbReference type="NCBI Taxonomy" id="104759"/>
    <lineage>
        <taxon>Eukaryota</taxon>
        <taxon>Metazoa</taxon>
        <taxon>Cnidaria</taxon>
        <taxon>Anthozoa</taxon>
        <taxon>Hexacorallia</taxon>
        <taxon>Scleractinia</taxon>
        <taxon>Fungiina</taxon>
        <taxon>Poritidae</taxon>
        <taxon>Porites</taxon>
    </lineage>
</organism>
<dbReference type="Proteomes" id="UP001159405">
    <property type="component" value="Unassembled WGS sequence"/>
</dbReference>
<dbReference type="Pfam" id="PF00097">
    <property type="entry name" value="zf-C3HC4"/>
    <property type="match status" value="1"/>
</dbReference>
<feature type="non-terminal residue" evidence="6">
    <location>
        <position position="211"/>
    </location>
</feature>
<dbReference type="PROSITE" id="PS50145">
    <property type="entry name" value="ZF_TRAF"/>
    <property type="match status" value="1"/>
</dbReference>
<sequence length="211" mass="24063">MNKPVSLSCGHSACKDCMLQLVRSQGRSKSCSLCRATINQTQFNISVPLQAIIARIKVQCTVPGCSWSGEHQEKESHQAQCEYSERKCQHGCVGSFRLAQLNDHNSICPYKRVKCRFCGGMYHRFSLPTHEESCVEAPQPCPLNCGECIPRSHVPVHLFTCEEKALKCEVKGCNNYVKKRHEFLHDRQYEQSHQVLLKSEVEILRCSMFEQ</sequence>
<dbReference type="SUPFAM" id="SSF49599">
    <property type="entry name" value="TRAF domain-like"/>
    <property type="match status" value="1"/>
</dbReference>
<keyword evidence="7" id="KW-1185">Reference proteome</keyword>